<proteinExistence type="predicted"/>
<dbReference type="KEGG" id="afla:FHG64_12200"/>
<evidence type="ECO:0000256" key="1">
    <source>
        <dbReference type="SAM" id="Phobius"/>
    </source>
</evidence>
<dbReference type="RefSeq" id="WP_139066663.1">
    <property type="nucleotide sequence ID" value="NZ_CP040812.1"/>
</dbReference>
<dbReference type="OrthoDB" id="1412480at2"/>
<accession>A0A5B7X5W7</accession>
<dbReference type="EMBL" id="CP040812">
    <property type="protein sequence ID" value="QCY70101.1"/>
    <property type="molecule type" value="Genomic_DNA"/>
</dbReference>
<dbReference type="Proteomes" id="UP000309016">
    <property type="component" value="Chromosome"/>
</dbReference>
<gene>
    <name evidence="2" type="ORF">FHG64_12200</name>
</gene>
<keyword evidence="1" id="KW-0812">Transmembrane</keyword>
<keyword evidence="3" id="KW-1185">Reference proteome</keyword>
<sequence>MKKIKIILISLGILVLLIILGVLFGNWYLKKEIRAELDKNEYSENFSYEDLSVNLLTQNASLSRPVWESEKFLFEAEDIQLKNFNIWNYLSNDIIEVDELFLLNPGIVLYDNIEEEEESNGKEMQEDIRIGKLTIVKGRLEMKDNPEADNELYLSILSLKLAGIQINRSTTQSKIPFEHEELRLEADSLFYDLNSEHSLGIKNILLDDGQLRLEDLNIRPKYSKADHDRAIPYEKDRASVSINSVIFKQPEWEHKNDSLYISSPGVEISGADAQIYRNKLLPDDPRVKPMYSEMIRELGIKVKLDSVNIRESNIVYEERTREENPAGAINFGNVEATIKNIVNVNMDSDDFPLTSIEARANFMGQSRVTLNWEFDIRNLQDEFQINGSFAGIDAEEINPFMRPVMNVETEGHIESLFYNFYGNRHEASGDMKLSYRDFKISLLKDGEKEEKSFLSGLVNLILKNDVVNEDVSQEDINVERDKTKSVWNFFWLLIREGSIKTFL</sequence>
<evidence type="ECO:0008006" key="4">
    <source>
        <dbReference type="Google" id="ProtNLM"/>
    </source>
</evidence>
<keyword evidence="1" id="KW-1133">Transmembrane helix</keyword>
<keyword evidence="1" id="KW-0472">Membrane</keyword>
<organism evidence="2 3">
    <name type="scientific">Antarcticibacterium flavum</name>
    <dbReference type="NCBI Taxonomy" id="2058175"/>
    <lineage>
        <taxon>Bacteria</taxon>
        <taxon>Pseudomonadati</taxon>
        <taxon>Bacteroidota</taxon>
        <taxon>Flavobacteriia</taxon>
        <taxon>Flavobacteriales</taxon>
        <taxon>Flavobacteriaceae</taxon>
        <taxon>Antarcticibacterium</taxon>
    </lineage>
</organism>
<protein>
    <recommendedName>
        <fullName evidence="4">DUF748 domain-containing protein</fullName>
    </recommendedName>
</protein>
<reference evidence="2 3" key="1">
    <citation type="submission" date="2019-06" db="EMBL/GenBank/DDBJ databases">
        <title>Complete genome sequence of Antarcticibacterium flavum KCTC 52984T from an Antarctic marine sediment.</title>
        <authorList>
            <person name="Lee Y.M."/>
            <person name="Shin S.C."/>
        </authorList>
    </citation>
    <scope>NUCLEOTIDE SEQUENCE [LARGE SCALE GENOMIC DNA]</scope>
    <source>
        <strain evidence="2 3">KCTC 52984</strain>
    </source>
</reference>
<name>A0A5B7X5W7_9FLAO</name>
<dbReference type="AlphaFoldDB" id="A0A5B7X5W7"/>
<evidence type="ECO:0000313" key="2">
    <source>
        <dbReference type="EMBL" id="QCY70101.1"/>
    </source>
</evidence>
<evidence type="ECO:0000313" key="3">
    <source>
        <dbReference type="Proteomes" id="UP000309016"/>
    </source>
</evidence>
<feature type="transmembrane region" description="Helical" evidence="1">
    <location>
        <begin position="7"/>
        <end position="29"/>
    </location>
</feature>